<evidence type="ECO:0000313" key="1">
    <source>
        <dbReference type="EMBL" id="KRY00716.1"/>
    </source>
</evidence>
<accession>A0A0V0YKU5</accession>
<sequence>LDFAVSSMQCRLAFAVTSNDRNLRLFFPLLYVSRIRQSPIQHVYVLLHNLQEACFDDLLRQLLCEYIFQNRQKTETNRKKNNNKNNINALAFNSFECSKIFKFKEKVANKLRENLNVQ</sequence>
<organism evidence="1 2">
    <name type="scientific">Trichinella pseudospiralis</name>
    <name type="common">Parasitic roundworm</name>
    <dbReference type="NCBI Taxonomy" id="6337"/>
    <lineage>
        <taxon>Eukaryota</taxon>
        <taxon>Metazoa</taxon>
        <taxon>Ecdysozoa</taxon>
        <taxon>Nematoda</taxon>
        <taxon>Enoplea</taxon>
        <taxon>Dorylaimia</taxon>
        <taxon>Trichinellida</taxon>
        <taxon>Trichinellidae</taxon>
        <taxon>Trichinella</taxon>
    </lineage>
</organism>
<name>A0A0V0YKU5_TRIPS</name>
<proteinExistence type="predicted"/>
<reference evidence="1 2" key="1">
    <citation type="submission" date="2015-01" db="EMBL/GenBank/DDBJ databases">
        <title>Evolution of Trichinella species and genotypes.</title>
        <authorList>
            <person name="Korhonen P.K."/>
            <person name="Edoardo P."/>
            <person name="Giuseppe L.R."/>
            <person name="Gasser R.B."/>
        </authorList>
    </citation>
    <scope>NUCLEOTIDE SEQUENCE [LARGE SCALE GENOMIC DNA]</scope>
    <source>
        <strain evidence="1">ISS141</strain>
    </source>
</reference>
<comment type="caution">
    <text evidence="1">The sequence shown here is derived from an EMBL/GenBank/DDBJ whole genome shotgun (WGS) entry which is preliminary data.</text>
</comment>
<evidence type="ECO:0000313" key="2">
    <source>
        <dbReference type="Proteomes" id="UP000054815"/>
    </source>
</evidence>
<protein>
    <submittedName>
        <fullName evidence="1">Uncharacterized protein</fullName>
    </submittedName>
</protein>
<dbReference type="Proteomes" id="UP000054815">
    <property type="component" value="Unassembled WGS sequence"/>
</dbReference>
<dbReference type="AlphaFoldDB" id="A0A0V0YKU5"/>
<gene>
    <name evidence="1" type="ORF">T4E_9343</name>
</gene>
<feature type="non-terminal residue" evidence="1">
    <location>
        <position position="1"/>
    </location>
</feature>
<dbReference type="EMBL" id="JYDU01000007">
    <property type="protein sequence ID" value="KRY00716.1"/>
    <property type="molecule type" value="Genomic_DNA"/>
</dbReference>